<evidence type="ECO:0000313" key="2">
    <source>
        <dbReference type="EMBL" id="MFD2618238.1"/>
    </source>
</evidence>
<dbReference type="PROSITE" id="PS51721">
    <property type="entry name" value="G_CP"/>
    <property type="match status" value="1"/>
</dbReference>
<protein>
    <submittedName>
        <fullName evidence="2">Ribosome biogenesis GTPase YqeH</fullName>
    </submittedName>
</protein>
<proteinExistence type="predicted"/>
<dbReference type="NCBIfam" id="TIGR03597">
    <property type="entry name" value="GTPase_YqeH"/>
    <property type="match status" value="1"/>
</dbReference>
<dbReference type="RefSeq" id="WP_141189988.1">
    <property type="nucleotide sequence ID" value="NZ_JBHUMR010000014.1"/>
</dbReference>
<dbReference type="InterPro" id="IPR048422">
    <property type="entry name" value="NOA1/YqeH-like_C"/>
</dbReference>
<dbReference type="InterPro" id="IPR006073">
    <property type="entry name" value="GTP-bd"/>
</dbReference>
<keyword evidence="3" id="KW-1185">Reference proteome</keyword>
<dbReference type="Pfam" id="PF01926">
    <property type="entry name" value="MMR_HSR1"/>
    <property type="match status" value="1"/>
</dbReference>
<dbReference type="SUPFAM" id="SSF52540">
    <property type="entry name" value="P-loop containing nucleoside triphosphate hydrolases"/>
    <property type="match status" value="1"/>
</dbReference>
<dbReference type="Proteomes" id="UP001597458">
    <property type="component" value="Unassembled WGS sequence"/>
</dbReference>
<dbReference type="InterPro" id="IPR019988">
    <property type="entry name" value="GTP-bd_ribosome_bgen_YqeH"/>
</dbReference>
<reference evidence="3" key="1">
    <citation type="journal article" date="2019" name="Int. J. Syst. Evol. Microbiol.">
        <title>The Global Catalogue of Microorganisms (GCM) 10K type strain sequencing project: providing services to taxonomists for standard genome sequencing and annotation.</title>
        <authorList>
            <consortium name="The Broad Institute Genomics Platform"/>
            <consortium name="The Broad Institute Genome Sequencing Center for Infectious Disease"/>
            <person name="Wu L."/>
            <person name="Ma J."/>
        </authorList>
    </citation>
    <scope>NUCLEOTIDE SEQUENCE [LARGE SCALE GENOMIC DNA]</scope>
    <source>
        <strain evidence="3">TISTR 2241</strain>
    </source>
</reference>
<dbReference type="PANTHER" id="PTHR46434:SF1">
    <property type="entry name" value="GENETIC INTERACTOR OF PROHIBITINS 3, MITOCHONDRIAL"/>
    <property type="match status" value="1"/>
</dbReference>
<dbReference type="EMBL" id="JBHUMR010000014">
    <property type="protein sequence ID" value="MFD2618238.1"/>
    <property type="molecule type" value="Genomic_DNA"/>
</dbReference>
<feature type="domain" description="CP-type G" evidence="1">
    <location>
        <begin position="60"/>
        <end position="223"/>
    </location>
</feature>
<organism evidence="2 3">
    <name type="scientific">Terrilactibacillus laevilacticus</name>
    <dbReference type="NCBI Taxonomy" id="1380157"/>
    <lineage>
        <taxon>Bacteria</taxon>
        <taxon>Bacillati</taxon>
        <taxon>Bacillota</taxon>
        <taxon>Bacilli</taxon>
        <taxon>Bacillales</taxon>
        <taxon>Bacillaceae</taxon>
        <taxon>Terrilactibacillus</taxon>
    </lineage>
</organism>
<accession>A0ABW5PTP7</accession>
<dbReference type="InterPro" id="IPR030378">
    <property type="entry name" value="G_CP_dom"/>
</dbReference>
<dbReference type="InterPro" id="IPR027417">
    <property type="entry name" value="P-loop_NTPase"/>
</dbReference>
<evidence type="ECO:0000313" key="3">
    <source>
        <dbReference type="Proteomes" id="UP001597458"/>
    </source>
</evidence>
<dbReference type="Pfam" id="PF21516">
    <property type="entry name" value="YqeH-like_C"/>
    <property type="match status" value="1"/>
</dbReference>
<comment type="caution">
    <text evidence="2">The sequence shown here is derived from an EMBL/GenBank/DDBJ whole genome shotgun (WGS) entry which is preliminary data.</text>
</comment>
<dbReference type="Gene3D" id="3.40.50.300">
    <property type="entry name" value="P-loop containing nucleotide triphosphate hydrolases"/>
    <property type="match status" value="1"/>
</dbReference>
<evidence type="ECO:0000259" key="1">
    <source>
        <dbReference type="PROSITE" id="PS51721"/>
    </source>
</evidence>
<gene>
    <name evidence="2" type="primary">yqeH</name>
    <name evidence="2" type="ORF">ACFSTF_13060</name>
</gene>
<sequence>MSETIFCAGCGIPIQTLDKNQLGYAPQSALMRETVICQRCFRLKHYHEIQDVSLTDDDFLKMLSKIGQTNALVVNIVDIFDFSGSWVPGLQRLVGKNPILMVGNKVDLLPKSTNKNKLTNWMRHEVKELGLKPLDVLLMSAEKKIGIQEVAEAIDYYRQGKDVYIVGCTNVGKSTFINQLIHQITGEEEVITTSNFPGTTLNFIDIPLEDGCTLYDTPGVVNQHQVAHYIQDKEYKIVMPKKEIKPKVFQLNEAQTLFLGGLARLDYVRGGRRSLVVYVSNDLNIHRTKQENADRLYENQYGELLKPPSDPSYKLPEMKRHDFVIKDKEMDIVFSGLGWITVKGTDAHVTAYAPDGIGVMIRKTIIQ</sequence>
<name>A0ABW5PTP7_9BACI</name>
<dbReference type="CDD" id="cd01855">
    <property type="entry name" value="YqeH"/>
    <property type="match status" value="1"/>
</dbReference>
<dbReference type="PANTHER" id="PTHR46434">
    <property type="entry name" value="GENETIC INTERACTOR OF PROHIBITINS 3, MITOCHONDRIAL"/>
    <property type="match status" value="1"/>
</dbReference>
<dbReference type="InterPro" id="IPR050896">
    <property type="entry name" value="Mito_lipid_metab_GTPase"/>
</dbReference>